<dbReference type="InterPro" id="IPR056870">
    <property type="entry name" value="TTC3/DZIP3/RBM44-like_helical"/>
</dbReference>
<dbReference type="Gene3D" id="3.30.40.10">
    <property type="entry name" value="Zinc/RING finger domain, C3HC4 (zinc finger)"/>
    <property type="match status" value="1"/>
</dbReference>
<keyword evidence="3" id="KW-0862">Zinc</keyword>
<evidence type="ECO:0000313" key="9">
    <source>
        <dbReference type="Proteomes" id="UP000265040"/>
    </source>
</evidence>
<evidence type="ECO:0000256" key="1">
    <source>
        <dbReference type="ARBA" id="ARBA00022723"/>
    </source>
</evidence>
<evidence type="ECO:0000256" key="3">
    <source>
        <dbReference type="ARBA" id="ARBA00022833"/>
    </source>
</evidence>
<accession>A0A7N6C2J5</accession>
<dbReference type="Ensembl" id="ENSATET00000040162.2">
    <property type="protein sequence ID" value="ENSATEP00000071744.1"/>
    <property type="gene ID" value="ENSATEG00000011454.3"/>
</dbReference>
<dbReference type="GeneTree" id="ENSGT00940000159470"/>
<keyword evidence="2 4" id="KW-0863">Zinc-finger</keyword>
<reference evidence="8" key="2">
    <citation type="submission" date="2025-08" db="UniProtKB">
        <authorList>
            <consortium name="Ensembl"/>
        </authorList>
    </citation>
    <scope>IDENTIFICATION</scope>
</reference>
<dbReference type="GO" id="GO:0008270">
    <property type="term" value="F:zinc ion binding"/>
    <property type="evidence" value="ECO:0007669"/>
    <property type="project" value="UniProtKB-KW"/>
</dbReference>
<dbReference type="Pfam" id="PF24905">
    <property type="entry name" value="TTC3_9th"/>
    <property type="match status" value="1"/>
</dbReference>
<feature type="compositionally biased region" description="Pro residues" evidence="6">
    <location>
        <begin position="416"/>
        <end position="430"/>
    </location>
</feature>
<feature type="domain" description="RING-type" evidence="7">
    <location>
        <begin position="546"/>
        <end position="587"/>
    </location>
</feature>
<dbReference type="InParanoid" id="A0A7N6C2J5"/>
<evidence type="ECO:0000256" key="6">
    <source>
        <dbReference type="SAM" id="MobiDB-lite"/>
    </source>
</evidence>
<dbReference type="OrthoDB" id="9834380at2759"/>
<evidence type="ECO:0000259" key="7">
    <source>
        <dbReference type="PROSITE" id="PS50089"/>
    </source>
</evidence>
<feature type="region of interest" description="Disordered" evidence="6">
    <location>
        <begin position="320"/>
        <end position="430"/>
    </location>
</feature>
<keyword evidence="9" id="KW-1185">Reference proteome</keyword>
<protein>
    <recommendedName>
        <fullName evidence="7">RING-type domain-containing protein</fullName>
    </recommendedName>
</protein>
<evidence type="ECO:0000256" key="2">
    <source>
        <dbReference type="ARBA" id="ARBA00022771"/>
    </source>
</evidence>
<feature type="compositionally biased region" description="Polar residues" evidence="6">
    <location>
        <begin position="381"/>
        <end position="392"/>
    </location>
</feature>
<proteinExistence type="predicted"/>
<feature type="compositionally biased region" description="Low complexity" evidence="6">
    <location>
        <begin position="405"/>
        <end position="415"/>
    </location>
</feature>
<keyword evidence="5" id="KW-0175">Coiled coil</keyword>
<dbReference type="Pfam" id="PF13639">
    <property type="entry name" value="zf-RING_2"/>
    <property type="match status" value="1"/>
</dbReference>
<dbReference type="InterPro" id="IPR001841">
    <property type="entry name" value="Znf_RING"/>
</dbReference>
<dbReference type="Proteomes" id="UP000265040">
    <property type="component" value="Chromosome 9"/>
</dbReference>
<gene>
    <name evidence="8" type="primary">RBM33</name>
</gene>
<dbReference type="GO" id="GO:0004842">
    <property type="term" value="F:ubiquitin-protein transferase activity"/>
    <property type="evidence" value="ECO:0007669"/>
    <property type="project" value="TreeGrafter"/>
</dbReference>
<dbReference type="SUPFAM" id="SSF57850">
    <property type="entry name" value="RING/U-box"/>
    <property type="match status" value="1"/>
</dbReference>
<feature type="compositionally biased region" description="Pro residues" evidence="6">
    <location>
        <begin position="513"/>
        <end position="528"/>
    </location>
</feature>
<evidence type="ECO:0000313" key="8">
    <source>
        <dbReference type="Ensembl" id="ENSATEP00000071744.1"/>
    </source>
</evidence>
<name>A0A7N6C2J5_ANATE</name>
<dbReference type="FunCoup" id="A0A7N6C2J5">
    <property type="interactions" value="677"/>
</dbReference>
<dbReference type="PANTHER" id="PTHR15727">
    <property type="entry name" value="RING FINGER PROTEIN 214"/>
    <property type="match status" value="1"/>
</dbReference>
<feature type="region of interest" description="Disordered" evidence="6">
    <location>
        <begin position="508"/>
        <end position="538"/>
    </location>
</feature>
<sequence>MASSEVEDQDLSSTQQEEEEEENMMEENMMEEEFGVLFPDLLHNVQAVQTDSMTEELGVNTEADWESQVEKMLEYSSSLTEQYDSLMKRQGEEEVSHEKRVQQLQKKKEETTRQHQALLEKLDSVRVKLQLNNSKATRKNFLAKNQEMTTEKNKAEEERNRLAKELEENERKLAALTAEQSEEQQKWQEELEELRQEMEQVRREAQEAELTALQDEIAAVEKQRDVAMTRIEAWLREVQQYLNALRVEFPQQYPHERREWEKKEGLVQRNKVELQSRFQDVLQQLQNGRDLESLPRINVPSLPQVPTADLRFSQVMQTLAPPQFMPPPPPSSVNRPLHPNRHPHYTPHYQEPYHHPPHRPQYRHRHPNPQHHPPPEHYIQTRPQHQHPNQFQPEHPPQPQLQAHVRPPVRVTPTPSLSPSPPFQPVHPVVPSPPPPAVAAVAASAAPTGKLDKVLEKLKMKFPQCDRAQLTSLLQQVKSSRGTLAGMTMEEVIEQVGFKLAQNERATLGPISRPMPPGPIQRPTPPPQRAAAPPSGGHAAGMRKLCLMCQKHVDPETRHPLGCSHIIHKDCIRVWLQASKNNSCPFCPAK</sequence>
<feature type="compositionally biased region" description="Basic residues" evidence="6">
    <location>
        <begin position="355"/>
        <end position="369"/>
    </location>
</feature>
<reference evidence="8" key="3">
    <citation type="submission" date="2025-09" db="UniProtKB">
        <authorList>
            <consortium name="Ensembl"/>
        </authorList>
    </citation>
    <scope>IDENTIFICATION</scope>
</reference>
<keyword evidence="1" id="KW-0479">Metal-binding</keyword>
<reference evidence="8" key="1">
    <citation type="submission" date="2021-04" db="EMBL/GenBank/DDBJ databases">
        <authorList>
            <consortium name="Wellcome Sanger Institute Data Sharing"/>
        </authorList>
    </citation>
    <scope>NUCLEOTIDE SEQUENCE [LARGE SCALE GENOMIC DNA]</scope>
</reference>
<evidence type="ECO:0000256" key="4">
    <source>
        <dbReference type="PROSITE-ProRule" id="PRU00175"/>
    </source>
</evidence>
<feature type="region of interest" description="Disordered" evidence="6">
    <location>
        <begin position="1"/>
        <end position="27"/>
    </location>
</feature>
<feature type="coiled-coil region" evidence="5">
    <location>
        <begin position="87"/>
        <end position="230"/>
    </location>
</feature>
<dbReference type="AlphaFoldDB" id="A0A7N6C2J5"/>
<dbReference type="PROSITE" id="PS50089">
    <property type="entry name" value="ZF_RING_2"/>
    <property type="match status" value="1"/>
</dbReference>
<dbReference type="PANTHER" id="PTHR15727:SF3">
    <property type="entry name" value="RING FINGER PROTEIN 214"/>
    <property type="match status" value="1"/>
</dbReference>
<evidence type="ECO:0000256" key="5">
    <source>
        <dbReference type="SAM" id="Coils"/>
    </source>
</evidence>
<dbReference type="InterPro" id="IPR013083">
    <property type="entry name" value="Znf_RING/FYVE/PHD"/>
</dbReference>
<organism evidence="8 9">
    <name type="scientific">Anabas testudineus</name>
    <name type="common">Climbing perch</name>
    <name type="synonym">Anthias testudineus</name>
    <dbReference type="NCBI Taxonomy" id="64144"/>
    <lineage>
        <taxon>Eukaryota</taxon>
        <taxon>Metazoa</taxon>
        <taxon>Chordata</taxon>
        <taxon>Craniata</taxon>
        <taxon>Vertebrata</taxon>
        <taxon>Euteleostomi</taxon>
        <taxon>Actinopterygii</taxon>
        <taxon>Neopterygii</taxon>
        <taxon>Teleostei</taxon>
        <taxon>Neoteleostei</taxon>
        <taxon>Acanthomorphata</taxon>
        <taxon>Anabantaria</taxon>
        <taxon>Anabantiformes</taxon>
        <taxon>Anabantoidei</taxon>
        <taxon>Anabantidae</taxon>
        <taxon>Anabas</taxon>
    </lineage>
</organism>